<name>A0A7Z0EP21_9ACTN</name>
<evidence type="ECO:0000313" key="2">
    <source>
        <dbReference type="Proteomes" id="UP000572051"/>
    </source>
</evidence>
<gene>
    <name evidence="1" type="ORF">HNR10_003490</name>
</gene>
<organism evidence="1 2">
    <name type="scientific">Nocardiopsis aegyptia</name>
    <dbReference type="NCBI Taxonomy" id="220378"/>
    <lineage>
        <taxon>Bacteria</taxon>
        <taxon>Bacillati</taxon>
        <taxon>Actinomycetota</taxon>
        <taxon>Actinomycetes</taxon>
        <taxon>Streptosporangiales</taxon>
        <taxon>Nocardiopsidaceae</taxon>
        <taxon>Nocardiopsis</taxon>
    </lineage>
</organism>
<sequence length="59" mass="5842">MNVGILEEINDQALSGAAAADDGPAATAGFVCAPSLVGCPVATLLICVTIDMPELPNCP</sequence>
<reference evidence="1 2" key="1">
    <citation type="submission" date="2020-07" db="EMBL/GenBank/DDBJ databases">
        <title>Sequencing the genomes of 1000 actinobacteria strains.</title>
        <authorList>
            <person name="Klenk H.-P."/>
        </authorList>
    </citation>
    <scope>NUCLEOTIDE SEQUENCE [LARGE SCALE GENOMIC DNA]</scope>
    <source>
        <strain evidence="1 2">DSM 44442</strain>
    </source>
</reference>
<evidence type="ECO:0000313" key="1">
    <source>
        <dbReference type="EMBL" id="NYJ35609.1"/>
    </source>
</evidence>
<accession>A0A7Z0EP21</accession>
<dbReference type="Proteomes" id="UP000572051">
    <property type="component" value="Unassembled WGS sequence"/>
</dbReference>
<keyword evidence="2" id="KW-1185">Reference proteome</keyword>
<proteinExistence type="predicted"/>
<dbReference type="RefSeq" id="WP_179824879.1">
    <property type="nucleotide sequence ID" value="NZ_JACCFS010000001.1"/>
</dbReference>
<comment type="caution">
    <text evidence="1">The sequence shown here is derived from an EMBL/GenBank/DDBJ whole genome shotgun (WGS) entry which is preliminary data.</text>
</comment>
<protein>
    <submittedName>
        <fullName evidence="1">Uncharacterized protein</fullName>
    </submittedName>
</protein>
<dbReference type="EMBL" id="JACCFS010000001">
    <property type="protein sequence ID" value="NYJ35609.1"/>
    <property type="molecule type" value="Genomic_DNA"/>
</dbReference>
<dbReference type="AlphaFoldDB" id="A0A7Z0EP21"/>